<keyword evidence="8 10" id="KW-0472">Membrane</keyword>
<dbReference type="PROSITE" id="PS50192">
    <property type="entry name" value="T_SNARE"/>
    <property type="match status" value="1"/>
</dbReference>
<dbReference type="AlphaFoldDB" id="A0AAV6M3D4"/>
<comment type="similarity">
    <text evidence="1">Belongs to the syntaxin family.</text>
</comment>
<dbReference type="GO" id="GO:0005484">
    <property type="term" value="F:SNAP receptor activity"/>
    <property type="evidence" value="ECO:0007669"/>
    <property type="project" value="InterPro"/>
</dbReference>
<sequence>MLSFRRTRPSWGCCRLCRRCRHVQRSRCALPSPASIQQFLHQIYTLHRPHSQLNMPSAQDPFYVVKDEIQESIDKVQSSFHQWERISSDPGERAQQTKELLASCESIEWQVDELDKAIAVAARDPSWYGIDHAELEKRRRWTSTARMQVGNVKKVVGAGKEQTGTAGASGMRRELMRLPNALETEKSNLYTAHQENDDFISSESDRQLLLIRQQDEELDELSASVVRIGGVGLTIHEELLAQDKIIDNLGMEMDSTSNRLDFVQKKVAVVMKKASAKGQMMMILFLVALFIILFVLVRRQNLPPRLRPTIDARDEQFLQLNLHGRIVKDNLTGCLGSDIDLLLAVQDNVMAFPMRLLSTYPRTSKLQSPKYAKTRVSVPGLAACFYNTYVLHGQLHHQSLSFYVTKPSVLKNFKKMALSIRSSVEESPFDPPSNSSNGRTRLTRIISAIQTKLNARINELRKNLPLKILFFLVGFYSATAFATVIGQTGDWDVLSAALAVAVVEGIGALMYRASLPLLNKIKGLITMFNYWKAGLSMGLFLDSFKYEMDDIFGLHNLFHLYLENRMEPPIYGSEALGQTLLLFEGFPKNCDAD</sequence>
<dbReference type="Pfam" id="PF05739">
    <property type="entry name" value="SNARE"/>
    <property type="match status" value="1"/>
</dbReference>
<feature type="transmembrane region" description="Helical" evidence="10">
    <location>
        <begin position="280"/>
        <end position="297"/>
    </location>
</feature>
<dbReference type="Pfam" id="PF04483">
    <property type="entry name" value="DUF565"/>
    <property type="match status" value="1"/>
</dbReference>
<evidence type="ECO:0000256" key="4">
    <source>
        <dbReference type="ARBA" id="ARBA00022692"/>
    </source>
</evidence>
<evidence type="ECO:0000256" key="7">
    <source>
        <dbReference type="ARBA" id="ARBA00023034"/>
    </source>
</evidence>
<dbReference type="PANTHER" id="PTHR33787">
    <property type="match status" value="1"/>
</dbReference>
<feature type="transmembrane region" description="Helical" evidence="10">
    <location>
        <begin position="493"/>
        <end position="511"/>
    </location>
</feature>
<evidence type="ECO:0000256" key="9">
    <source>
        <dbReference type="ARBA" id="ARBA00037801"/>
    </source>
</evidence>
<evidence type="ECO:0000313" key="13">
    <source>
        <dbReference type="Proteomes" id="UP000685013"/>
    </source>
</evidence>
<keyword evidence="7" id="KW-0333">Golgi apparatus</keyword>
<comment type="similarity">
    <text evidence="2">Belongs to the ycf20 family.</text>
</comment>
<evidence type="ECO:0000256" key="8">
    <source>
        <dbReference type="ARBA" id="ARBA00023136"/>
    </source>
</evidence>
<accession>A0AAV6M3D4</accession>
<dbReference type="PROSITE" id="PS00914">
    <property type="entry name" value="SYNTAXIN"/>
    <property type="match status" value="1"/>
</dbReference>
<feature type="transmembrane region" description="Helical" evidence="10">
    <location>
        <begin position="468"/>
        <end position="487"/>
    </location>
</feature>
<evidence type="ECO:0000256" key="10">
    <source>
        <dbReference type="SAM" id="Phobius"/>
    </source>
</evidence>
<reference evidence="12 13" key="1">
    <citation type="journal article" date="2021" name="Hortic Res">
        <title>The domestication of Cucurbita argyrosperma as revealed by the genome of its wild relative.</title>
        <authorList>
            <person name="Barrera-Redondo J."/>
            <person name="Sanchez-de la Vega G."/>
            <person name="Aguirre-Liguori J.A."/>
            <person name="Castellanos-Morales G."/>
            <person name="Gutierrez-Guerrero Y.T."/>
            <person name="Aguirre-Dugua X."/>
            <person name="Aguirre-Planter E."/>
            <person name="Tenaillon M.I."/>
            <person name="Lira-Saade R."/>
            <person name="Eguiarte L.E."/>
        </authorList>
    </citation>
    <scope>NUCLEOTIDE SEQUENCE [LARGE SCALE GENOMIC DNA]</scope>
    <source>
        <strain evidence="12">JBR-2021</strain>
    </source>
</reference>
<evidence type="ECO:0000259" key="11">
    <source>
        <dbReference type="PROSITE" id="PS50192"/>
    </source>
</evidence>
<dbReference type="FunFam" id="1.20.58.90:FF:000004">
    <property type="entry name" value="Syntaxin 10"/>
    <property type="match status" value="1"/>
</dbReference>
<proteinExistence type="inferred from homology"/>
<name>A0AAV6M3D4_9ROSI</name>
<dbReference type="FunFam" id="1.20.5.110:FF:000034">
    <property type="entry name" value="syntaxin-61 isoform X1"/>
    <property type="match status" value="1"/>
</dbReference>
<keyword evidence="5" id="KW-0653">Protein transport</keyword>
<evidence type="ECO:0000256" key="6">
    <source>
        <dbReference type="ARBA" id="ARBA00022989"/>
    </source>
</evidence>
<dbReference type="Pfam" id="PF09177">
    <property type="entry name" value="STX6_10_61_N"/>
    <property type="match status" value="1"/>
</dbReference>
<feature type="domain" description="T-SNARE coiled-coil homology" evidence="11">
    <location>
        <begin position="208"/>
        <end position="270"/>
    </location>
</feature>
<protein>
    <submittedName>
        <fullName evidence="12">Syntaxin-61</fullName>
    </submittedName>
</protein>
<keyword evidence="6 10" id="KW-1133">Transmembrane helix</keyword>
<dbReference type="CDD" id="cd21445">
    <property type="entry name" value="SNARE_NTD_AtSYP61-like"/>
    <property type="match status" value="1"/>
</dbReference>
<evidence type="ECO:0000313" key="12">
    <source>
        <dbReference type="EMBL" id="KAG6574801.1"/>
    </source>
</evidence>
<dbReference type="GO" id="GO:0048193">
    <property type="term" value="P:Golgi vesicle transport"/>
    <property type="evidence" value="ECO:0007669"/>
    <property type="project" value="InterPro"/>
</dbReference>
<dbReference type="Proteomes" id="UP000685013">
    <property type="component" value="Chromosome 17"/>
</dbReference>
<organism evidence="12 13">
    <name type="scientific">Cucurbita argyrosperma subsp. sororia</name>
    <dbReference type="NCBI Taxonomy" id="37648"/>
    <lineage>
        <taxon>Eukaryota</taxon>
        <taxon>Viridiplantae</taxon>
        <taxon>Streptophyta</taxon>
        <taxon>Embryophyta</taxon>
        <taxon>Tracheophyta</taxon>
        <taxon>Spermatophyta</taxon>
        <taxon>Magnoliopsida</taxon>
        <taxon>eudicotyledons</taxon>
        <taxon>Gunneridae</taxon>
        <taxon>Pentapetalae</taxon>
        <taxon>rosids</taxon>
        <taxon>fabids</taxon>
        <taxon>Cucurbitales</taxon>
        <taxon>Cucurbitaceae</taxon>
        <taxon>Cucurbiteae</taxon>
        <taxon>Cucurbita</taxon>
    </lineage>
</organism>
<dbReference type="GO" id="GO:0005802">
    <property type="term" value="C:trans-Golgi network"/>
    <property type="evidence" value="ECO:0007669"/>
    <property type="project" value="UniProtKB-ARBA"/>
</dbReference>
<dbReference type="InterPro" id="IPR007572">
    <property type="entry name" value="Uncharacterised_Ycf20"/>
</dbReference>
<dbReference type="InterPro" id="IPR006012">
    <property type="entry name" value="Syntaxin/epimorphin_CS"/>
</dbReference>
<evidence type="ECO:0000256" key="3">
    <source>
        <dbReference type="ARBA" id="ARBA00022448"/>
    </source>
</evidence>
<dbReference type="InterPro" id="IPR000727">
    <property type="entry name" value="T_SNARE_dom"/>
</dbReference>
<comment type="subcellular location">
    <subcellularLocation>
        <location evidence="9">Golgi apparatus</location>
        <location evidence="9">trans-Golgi network membrane</location>
        <topology evidence="9">Single-pass type IV membrane protein</topology>
    </subcellularLocation>
</comment>
<evidence type="ECO:0000256" key="1">
    <source>
        <dbReference type="ARBA" id="ARBA00009063"/>
    </source>
</evidence>
<dbReference type="GO" id="GO:0006886">
    <property type="term" value="P:intracellular protein transport"/>
    <property type="evidence" value="ECO:0007669"/>
    <property type="project" value="InterPro"/>
</dbReference>
<dbReference type="GO" id="GO:0031090">
    <property type="term" value="C:organelle membrane"/>
    <property type="evidence" value="ECO:0007669"/>
    <property type="project" value="UniProtKB-ARBA"/>
</dbReference>
<gene>
    <name evidence="12" type="primary">SYP61</name>
    <name evidence="12" type="ORF">SDJN03_25440</name>
</gene>
<dbReference type="SMART" id="SM00397">
    <property type="entry name" value="t_SNARE"/>
    <property type="match status" value="1"/>
</dbReference>
<comment type="caution">
    <text evidence="12">The sequence shown here is derived from an EMBL/GenBank/DDBJ whole genome shotgun (WGS) entry which is preliminary data.</text>
</comment>
<keyword evidence="4 10" id="KW-0812">Transmembrane</keyword>
<evidence type="ECO:0000256" key="5">
    <source>
        <dbReference type="ARBA" id="ARBA00022927"/>
    </source>
</evidence>
<keyword evidence="3" id="KW-0813">Transport</keyword>
<dbReference type="CDD" id="cd15841">
    <property type="entry name" value="SNARE_Qc"/>
    <property type="match status" value="1"/>
</dbReference>
<dbReference type="EMBL" id="JAGKQH010000017">
    <property type="protein sequence ID" value="KAG6574801.1"/>
    <property type="molecule type" value="Genomic_DNA"/>
</dbReference>
<evidence type="ECO:0000256" key="2">
    <source>
        <dbReference type="ARBA" id="ARBA00009846"/>
    </source>
</evidence>
<dbReference type="PANTHER" id="PTHR33787:SF3">
    <property type="entry name" value="YCF20-LIKE PROTEIN"/>
    <property type="match status" value="1"/>
</dbReference>
<dbReference type="InterPro" id="IPR015260">
    <property type="entry name" value="Syntaxin-6/10/61_N"/>
</dbReference>
<feature type="non-terminal residue" evidence="12">
    <location>
        <position position="1"/>
    </location>
</feature>
<keyword evidence="13" id="KW-1185">Reference proteome</keyword>